<sequence length="434" mass="47871">MASPPTSVSDAPSDREPESDTESDSESDGARSPTTKAIEKLNMHFHRFKSTLSTFQSSQPIANSTQASLHAADDNSMITLAAATDSLRRHIAYVEGLIYNSQPSVLGKRRQDDSAGDQEADDEDEPPGDGNGRADGDVPQDAAEPGQLSHGEERTAKRAKRASGRSPRESTLHRDRHGFKIASQYDTDDLPTPLLKLLIKIHDPHSLVAALDLVEDTGELVAIPSRQAVHFPSTLDPDADADADVRQVVDIIQHLHQEAMGRDLLRRPLYFDAWRLSRRILHNPVDTGHEPHLVSKLLRQIARQVNLSTKDIKKDMKKGERMYRGLGGHKGLIPFLKLRCDKPDSFGGLSNVNLDRCAQLGALLDDIRARKLCRIGQLILRRAASTEPEPLALRQIIAKKDDFGEADSLEEFDELLGEYDGCDCEGPRSSVAEN</sequence>
<feature type="compositionally biased region" description="Acidic residues" evidence="1">
    <location>
        <begin position="114"/>
        <end position="127"/>
    </location>
</feature>
<keyword evidence="3" id="KW-1185">Reference proteome</keyword>
<name>A0A084ALC5_STACB</name>
<proteinExistence type="predicted"/>
<dbReference type="AlphaFoldDB" id="A0A084ALC5"/>
<accession>A0A084ALC5</accession>
<feature type="compositionally biased region" description="Polar residues" evidence="1">
    <location>
        <begin position="1"/>
        <end position="10"/>
    </location>
</feature>
<dbReference type="OrthoDB" id="10553494at2759"/>
<protein>
    <submittedName>
        <fullName evidence="2">Uncharacterized protein</fullName>
    </submittedName>
</protein>
<dbReference type="EMBL" id="KL648670">
    <property type="protein sequence ID" value="KEY66104.1"/>
    <property type="molecule type" value="Genomic_DNA"/>
</dbReference>
<dbReference type="HOGENOM" id="CLU_051400_0_0_1"/>
<reference evidence="2 3" key="1">
    <citation type="journal article" date="2014" name="BMC Genomics">
        <title>Comparative genome sequencing reveals chemotype-specific gene clusters in the toxigenic black mold Stachybotrys.</title>
        <authorList>
            <person name="Semeiks J."/>
            <person name="Borek D."/>
            <person name="Otwinowski Z."/>
            <person name="Grishin N.V."/>
        </authorList>
    </citation>
    <scope>NUCLEOTIDE SEQUENCE [LARGE SCALE GENOMIC DNA]</scope>
    <source>
        <strain evidence="3">CBS 109288 / IBT 7711</strain>
    </source>
</reference>
<dbReference type="Proteomes" id="UP000028045">
    <property type="component" value="Unassembled WGS sequence"/>
</dbReference>
<organism evidence="2 3">
    <name type="scientific">Stachybotrys chartarum (strain CBS 109288 / IBT 7711)</name>
    <name type="common">Toxic black mold</name>
    <name type="synonym">Stilbospora chartarum</name>
    <dbReference type="NCBI Taxonomy" id="1280523"/>
    <lineage>
        <taxon>Eukaryota</taxon>
        <taxon>Fungi</taxon>
        <taxon>Dikarya</taxon>
        <taxon>Ascomycota</taxon>
        <taxon>Pezizomycotina</taxon>
        <taxon>Sordariomycetes</taxon>
        <taxon>Hypocreomycetidae</taxon>
        <taxon>Hypocreales</taxon>
        <taxon>Stachybotryaceae</taxon>
        <taxon>Stachybotrys</taxon>
    </lineage>
</organism>
<evidence type="ECO:0000313" key="3">
    <source>
        <dbReference type="Proteomes" id="UP000028045"/>
    </source>
</evidence>
<feature type="region of interest" description="Disordered" evidence="1">
    <location>
        <begin position="1"/>
        <end position="35"/>
    </location>
</feature>
<gene>
    <name evidence="2" type="ORF">S7711_09948</name>
</gene>
<feature type="region of interest" description="Disordered" evidence="1">
    <location>
        <begin position="105"/>
        <end position="178"/>
    </location>
</feature>
<evidence type="ECO:0000313" key="2">
    <source>
        <dbReference type="EMBL" id="KEY66104.1"/>
    </source>
</evidence>
<evidence type="ECO:0000256" key="1">
    <source>
        <dbReference type="SAM" id="MobiDB-lite"/>
    </source>
</evidence>